<dbReference type="PANTHER" id="PTHR19944">
    <property type="entry name" value="MHC CLASS II-RELATED"/>
    <property type="match status" value="1"/>
</dbReference>
<keyword evidence="6" id="KW-0472">Membrane</keyword>
<dbReference type="InterPro" id="IPR007110">
    <property type="entry name" value="Ig-like_dom"/>
</dbReference>
<dbReference type="InterPro" id="IPR003597">
    <property type="entry name" value="Ig_C1-set"/>
</dbReference>
<evidence type="ECO:0000256" key="4">
    <source>
        <dbReference type="ARBA" id="ARBA00023157"/>
    </source>
</evidence>
<dbReference type="Pfam" id="PF00969">
    <property type="entry name" value="MHC_II_beta"/>
    <property type="match status" value="1"/>
</dbReference>
<dbReference type="GO" id="GO:0042613">
    <property type="term" value="C:MHC class II protein complex"/>
    <property type="evidence" value="ECO:0007669"/>
    <property type="project" value="InterPro"/>
</dbReference>
<dbReference type="SUPFAM" id="SSF54452">
    <property type="entry name" value="MHC antigen-recognition domain"/>
    <property type="match status" value="1"/>
</dbReference>
<dbReference type="SUPFAM" id="SSF48726">
    <property type="entry name" value="Immunoglobulin"/>
    <property type="match status" value="1"/>
</dbReference>
<sequence>MAEPRSLLSQTGAWRRQWRQNVVGVVTSIQSDQQKKAFHPADGYYACLLQECLYSYPDLSDLVYLESYSFNKAVHLQFNSTVGKFVAYTEQDSQQAKAWNENPIVMQAMKANMELCKYYKKLGDKVIFNKVVKPKVKLSLAKWDQDKHSILMCSAYDFYPEQIKVSWLRDGKPMTSDMTSTLEMADGDWYYQIHSHLEYTPKSGETISCMVEHASLTKPLIYNWDPSLPETERNKIAIGAAGLVLGIITTAAGLFYHKKKSALMGIRAN</sequence>
<dbReference type="InterPro" id="IPR014745">
    <property type="entry name" value="MHC_II_a/b_N"/>
</dbReference>
<dbReference type="SMART" id="SM00921">
    <property type="entry name" value="MHC_II_beta"/>
    <property type="match status" value="1"/>
</dbReference>
<dbReference type="Gene3D" id="2.60.40.10">
    <property type="entry name" value="Immunoglobulins"/>
    <property type="match status" value="1"/>
</dbReference>
<dbReference type="EMBL" id="QBIY01012592">
    <property type="protein sequence ID" value="RXN22462.1"/>
    <property type="molecule type" value="Genomic_DNA"/>
</dbReference>
<evidence type="ECO:0000256" key="5">
    <source>
        <dbReference type="ARBA" id="ARBA00023180"/>
    </source>
</evidence>
<dbReference type="Gene3D" id="3.10.320.10">
    <property type="entry name" value="Class II Histocompatibility Antigen, M Beta Chain, Chain B, domain 1"/>
    <property type="match status" value="1"/>
</dbReference>
<dbReference type="GO" id="GO:0019882">
    <property type="term" value="P:antigen processing and presentation"/>
    <property type="evidence" value="ECO:0007669"/>
    <property type="project" value="InterPro"/>
</dbReference>
<accession>A0A498MSC7</accession>
<comment type="subcellular location">
    <subcellularLocation>
        <location evidence="1">Membrane</location>
        <topology evidence="1">Single-pass type I membrane protein</topology>
    </subcellularLocation>
</comment>
<dbReference type="InterPro" id="IPR036179">
    <property type="entry name" value="Ig-like_dom_sf"/>
</dbReference>
<evidence type="ECO:0000256" key="6">
    <source>
        <dbReference type="SAM" id="Phobius"/>
    </source>
</evidence>
<feature type="domain" description="Ig-like" evidence="7">
    <location>
        <begin position="134"/>
        <end position="221"/>
    </location>
</feature>
<dbReference type="Proteomes" id="UP000290572">
    <property type="component" value="Unassembled WGS sequence"/>
</dbReference>
<keyword evidence="4" id="KW-1015">Disulfide bond</keyword>
<dbReference type="PROSITE" id="PS50835">
    <property type="entry name" value="IG_LIKE"/>
    <property type="match status" value="1"/>
</dbReference>
<dbReference type="Pfam" id="PF07654">
    <property type="entry name" value="C1-set"/>
    <property type="match status" value="1"/>
</dbReference>
<evidence type="ECO:0000256" key="2">
    <source>
        <dbReference type="ARBA" id="ARBA00022692"/>
    </source>
</evidence>
<evidence type="ECO:0000256" key="3">
    <source>
        <dbReference type="ARBA" id="ARBA00022989"/>
    </source>
</evidence>
<evidence type="ECO:0000256" key="1">
    <source>
        <dbReference type="ARBA" id="ARBA00004479"/>
    </source>
</evidence>
<evidence type="ECO:0000259" key="7">
    <source>
        <dbReference type="PROSITE" id="PS50835"/>
    </source>
</evidence>
<dbReference type="InterPro" id="IPR011162">
    <property type="entry name" value="MHC_I/II-like_Ag-recog"/>
</dbReference>
<comment type="caution">
    <text evidence="8">The sequence shown here is derived from an EMBL/GenBank/DDBJ whole genome shotgun (WGS) entry which is preliminary data.</text>
</comment>
<dbReference type="InterPro" id="IPR050160">
    <property type="entry name" value="MHC/Immunoglobulin"/>
</dbReference>
<name>A0A498MSC7_LABRO</name>
<evidence type="ECO:0000313" key="8">
    <source>
        <dbReference type="EMBL" id="RXN22462.1"/>
    </source>
</evidence>
<dbReference type="GO" id="GO:0006955">
    <property type="term" value="P:immune response"/>
    <property type="evidence" value="ECO:0007669"/>
    <property type="project" value="InterPro"/>
</dbReference>
<organism evidence="8 9">
    <name type="scientific">Labeo rohita</name>
    <name type="common">Indian major carp</name>
    <name type="synonym">Cyprinus rohita</name>
    <dbReference type="NCBI Taxonomy" id="84645"/>
    <lineage>
        <taxon>Eukaryota</taxon>
        <taxon>Metazoa</taxon>
        <taxon>Chordata</taxon>
        <taxon>Craniata</taxon>
        <taxon>Vertebrata</taxon>
        <taxon>Euteleostomi</taxon>
        <taxon>Actinopterygii</taxon>
        <taxon>Neopterygii</taxon>
        <taxon>Teleostei</taxon>
        <taxon>Ostariophysi</taxon>
        <taxon>Cypriniformes</taxon>
        <taxon>Cyprinidae</taxon>
        <taxon>Labeoninae</taxon>
        <taxon>Labeonini</taxon>
        <taxon>Labeo</taxon>
    </lineage>
</organism>
<keyword evidence="9" id="KW-1185">Reference proteome</keyword>
<reference evidence="8 9" key="1">
    <citation type="submission" date="2018-03" db="EMBL/GenBank/DDBJ databases">
        <title>Draft genome sequence of Rohu Carp (Labeo rohita).</title>
        <authorList>
            <person name="Das P."/>
            <person name="Kushwaha B."/>
            <person name="Joshi C.G."/>
            <person name="Kumar D."/>
            <person name="Nagpure N.S."/>
            <person name="Sahoo L."/>
            <person name="Das S.P."/>
            <person name="Bit A."/>
            <person name="Patnaik S."/>
            <person name="Meher P.K."/>
            <person name="Jayasankar P."/>
            <person name="Koringa P.G."/>
            <person name="Patel N.V."/>
            <person name="Hinsu A.T."/>
            <person name="Kumar R."/>
            <person name="Pandey M."/>
            <person name="Agarwal S."/>
            <person name="Srivastava S."/>
            <person name="Singh M."/>
            <person name="Iquebal M.A."/>
            <person name="Jaiswal S."/>
            <person name="Angadi U.B."/>
            <person name="Kumar N."/>
            <person name="Raza M."/>
            <person name="Shah T.M."/>
            <person name="Rai A."/>
            <person name="Jena J.K."/>
        </authorList>
    </citation>
    <scope>NUCLEOTIDE SEQUENCE [LARGE SCALE GENOMIC DNA]</scope>
    <source>
        <strain evidence="8">DASCIFA01</strain>
        <tissue evidence="8">Testis</tissue>
    </source>
</reference>
<dbReference type="STRING" id="84645.A0A498MSC7"/>
<dbReference type="InterPro" id="IPR013783">
    <property type="entry name" value="Ig-like_fold"/>
</dbReference>
<keyword evidence="2 6" id="KW-0812">Transmembrane</keyword>
<protein>
    <submittedName>
        <fullName evidence="8">H-2 class II histocompatibility I-E beta chain-like protein</fullName>
    </submittedName>
</protein>
<dbReference type="InterPro" id="IPR000353">
    <property type="entry name" value="MHC_II_b_N"/>
</dbReference>
<feature type="transmembrane region" description="Helical" evidence="6">
    <location>
        <begin position="236"/>
        <end position="257"/>
    </location>
</feature>
<dbReference type="PANTHER" id="PTHR19944:SF99">
    <property type="entry name" value="HLA CLASS II HISTOCOMPATIBILITY ANTIGEN, DRB1 BETA CHAIN"/>
    <property type="match status" value="1"/>
</dbReference>
<keyword evidence="5" id="KW-0325">Glycoprotein</keyword>
<gene>
    <name evidence="8" type="ORF">ROHU_006754</name>
</gene>
<keyword evidence="3 6" id="KW-1133">Transmembrane helix</keyword>
<dbReference type="AlphaFoldDB" id="A0A498MSC7"/>
<proteinExistence type="predicted"/>
<dbReference type="SMART" id="SM00407">
    <property type="entry name" value="IGc1"/>
    <property type="match status" value="1"/>
</dbReference>
<evidence type="ECO:0000313" key="9">
    <source>
        <dbReference type="Proteomes" id="UP000290572"/>
    </source>
</evidence>